<dbReference type="AlphaFoldDB" id="A0A9N9FV08"/>
<name>A0A9N9FV08_9GLOM</name>
<sequence>MPTSSTCAGDLPSDAFIYKGKNYNTCNSCRISRVEKRNTKKNKLLGDFNPEQTFVKIISVQEISNYITNAINDLDDHAELSLTFCVRLDEATINDIDADVRVMAKLIIDEIEEGDNYKWTATTTPNLSARYPSVGNAYFACSQSLELEREFKDSSRERIFCYNCDGQISIKIDIPATEAKIVLKHKVLYERPIDTTMSSEIKQEIKVAKEFTFVNSSFIPDLQRTDSEYYIICPPALHGTVIEMVKNYFNIHPKIPTNSGQFLSPKEIRTKAVFEIYEFCIANNLVLLWTYL</sequence>
<dbReference type="OrthoDB" id="2425580at2759"/>
<organism evidence="1 2">
    <name type="scientific">Racocetra fulgida</name>
    <dbReference type="NCBI Taxonomy" id="60492"/>
    <lineage>
        <taxon>Eukaryota</taxon>
        <taxon>Fungi</taxon>
        <taxon>Fungi incertae sedis</taxon>
        <taxon>Mucoromycota</taxon>
        <taxon>Glomeromycotina</taxon>
        <taxon>Glomeromycetes</taxon>
        <taxon>Diversisporales</taxon>
        <taxon>Gigasporaceae</taxon>
        <taxon>Racocetra</taxon>
    </lineage>
</organism>
<comment type="caution">
    <text evidence="1">The sequence shown here is derived from an EMBL/GenBank/DDBJ whole genome shotgun (WGS) entry which is preliminary data.</text>
</comment>
<accession>A0A9N9FV08</accession>
<evidence type="ECO:0000313" key="2">
    <source>
        <dbReference type="Proteomes" id="UP000789396"/>
    </source>
</evidence>
<keyword evidence="2" id="KW-1185">Reference proteome</keyword>
<dbReference type="EMBL" id="CAJVPZ010005684">
    <property type="protein sequence ID" value="CAG8564321.1"/>
    <property type="molecule type" value="Genomic_DNA"/>
</dbReference>
<protein>
    <submittedName>
        <fullName evidence="1">10959_t:CDS:1</fullName>
    </submittedName>
</protein>
<reference evidence="1" key="1">
    <citation type="submission" date="2021-06" db="EMBL/GenBank/DDBJ databases">
        <authorList>
            <person name="Kallberg Y."/>
            <person name="Tangrot J."/>
            <person name="Rosling A."/>
        </authorList>
    </citation>
    <scope>NUCLEOTIDE SEQUENCE</scope>
    <source>
        <strain evidence="1">IN212</strain>
    </source>
</reference>
<dbReference type="Proteomes" id="UP000789396">
    <property type="component" value="Unassembled WGS sequence"/>
</dbReference>
<feature type="non-terminal residue" evidence="1">
    <location>
        <position position="1"/>
    </location>
</feature>
<evidence type="ECO:0000313" key="1">
    <source>
        <dbReference type="EMBL" id="CAG8564321.1"/>
    </source>
</evidence>
<proteinExistence type="predicted"/>
<gene>
    <name evidence="1" type="ORF">RFULGI_LOCUS5194</name>
</gene>